<dbReference type="KEGG" id="vg:26382583"/>
<dbReference type="Proteomes" id="UP000201917">
    <property type="component" value="Segment"/>
</dbReference>
<accession>A0A097P960</accession>
<dbReference type="RefSeq" id="YP_009186819.1">
    <property type="nucleotide sequence ID" value="NC_028636.1"/>
</dbReference>
<keyword evidence="2" id="KW-1185">Reference proteome</keyword>
<dbReference type="EMBL" id="KJ676450">
    <property type="protein sequence ID" value="AIU41367.1"/>
    <property type="molecule type" value="Genomic_DNA"/>
</dbReference>
<dbReference type="GeneID" id="26382583"/>
<name>A0A097P960_9ABAC</name>
<organism evidence="1 2">
    <name type="scientific">Sucra jujuba nucleopolyhedrovirus</name>
    <dbReference type="NCBI Taxonomy" id="1563660"/>
    <lineage>
        <taxon>Viruses</taxon>
        <taxon>Viruses incertae sedis</taxon>
        <taxon>Naldaviricetes</taxon>
        <taxon>Lefavirales</taxon>
        <taxon>Baculoviridae</taxon>
        <taxon>Alphabaculovirus</taxon>
        <taxon>Alphabaculovirus sujujubae</taxon>
    </lineage>
</organism>
<protein>
    <submittedName>
        <fullName evidence="1">Orf128</fullName>
    </submittedName>
</protein>
<sequence>MTTLKDLVCEALYLADIYDQFKMYTKAIECYKLAIYFLNKYEESVCFKASLEEFCRTQLVKIQDKKLLDRFKLKKVVSV</sequence>
<proteinExistence type="predicted"/>
<reference evidence="1 2" key="1">
    <citation type="journal article" date="2014" name="PLoS ONE">
        <title>Genomic Sequencing and Analysis of Sucra jujuba Nucleopolyhedrovirus.</title>
        <authorList>
            <person name="Liu X."/>
            <person name="Yin F."/>
            <person name="Zhu Z."/>
            <person name="Hou D."/>
            <person name="Wang J."/>
            <person name="Zhang L."/>
            <person name="Wang M."/>
            <person name="Wang H."/>
            <person name="Hu Z."/>
            <person name="Deng F."/>
        </authorList>
    </citation>
    <scope>NUCLEOTIDE SEQUENCE [LARGE SCALE GENOMIC DNA]</scope>
    <source>
        <strain evidence="1">473</strain>
    </source>
</reference>
<evidence type="ECO:0000313" key="1">
    <source>
        <dbReference type="EMBL" id="AIU41367.1"/>
    </source>
</evidence>
<evidence type="ECO:0000313" key="2">
    <source>
        <dbReference type="Proteomes" id="UP000201917"/>
    </source>
</evidence>